<feature type="transmembrane region" description="Helical" evidence="6">
    <location>
        <begin position="195"/>
        <end position="213"/>
    </location>
</feature>
<feature type="transmembrane region" description="Helical" evidence="6">
    <location>
        <begin position="85"/>
        <end position="103"/>
    </location>
</feature>
<keyword evidence="2 6" id="KW-0812">Transmembrane</keyword>
<keyword evidence="3 6" id="KW-1133">Transmembrane helix</keyword>
<feature type="domain" description="Inositolphosphotransferase Aur1/Ipt1" evidence="7">
    <location>
        <begin position="53"/>
        <end position="230"/>
    </location>
</feature>
<dbReference type="Pfam" id="PF14378">
    <property type="entry name" value="PAP2_3"/>
    <property type="match status" value="1"/>
</dbReference>
<dbReference type="Proteomes" id="UP000612585">
    <property type="component" value="Unassembled WGS sequence"/>
</dbReference>
<sequence length="269" mass="29128">MPAAGKPPAAATTTKAVRVLPQIAVVAAAVAVYFLVRGATNSDPSVAVENAHRIIGWERWLGIYHEPALQRDLASSEALRTVLNWVYIWGHWPVIVTTFLILARYNAAVYLRLRNAMMLSGAIGFAFFALFPVAPPRLAGLGMADTVTLTSHSYRVLQPTIFTNQFAAMPSLHAGWNLLIGLAIVAAARRPLLKALGVVLPMAMIATVVLTANHYLLDVVVGVSLTTTCWVLVALPWRRMVVRLKPTGTRGRSSGPMRHRVVEGHSAGN</sequence>
<gene>
    <name evidence="8" type="ORF">Vau01_002660</name>
</gene>
<dbReference type="AlphaFoldDB" id="A0A8J4DVT2"/>
<evidence type="ECO:0000313" key="8">
    <source>
        <dbReference type="EMBL" id="GIJ52750.1"/>
    </source>
</evidence>
<evidence type="ECO:0000256" key="1">
    <source>
        <dbReference type="ARBA" id="ARBA00004141"/>
    </source>
</evidence>
<evidence type="ECO:0000256" key="2">
    <source>
        <dbReference type="ARBA" id="ARBA00022692"/>
    </source>
</evidence>
<dbReference type="InterPro" id="IPR026841">
    <property type="entry name" value="Aur1/Ipt1"/>
</dbReference>
<keyword evidence="9" id="KW-1185">Reference proteome</keyword>
<evidence type="ECO:0000256" key="6">
    <source>
        <dbReference type="SAM" id="Phobius"/>
    </source>
</evidence>
<accession>A0A8J4DVT2</accession>
<name>A0A8J4DVT2_9ACTN</name>
<feature type="transmembrane region" description="Helical" evidence="6">
    <location>
        <begin position="166"/>
        <end position="188"/>
    </location>
</feature>
<protein>
    <submittedName>
        <fullName evidence="8">Inositol phosphorylceramide synthase</fullName>
    </submittedName>
</protein>
<dbReference type="PANTHER" id="PTHR31310">
    <property type="match status" value="1"/>
</dbReference>
<dbReference type="InterPro" id="IPR052185">
    <property type="entry name" value="IPC_Synthase-Related"/>
</dbReference>
<dbReference type="PANTHER" id="PTHR31310:SF7">
    <property type="entry name" value="PA-PHOSPHATASE RELATED-FAMILY PROTEIN DDB_G0268928"/>
    <property type="match status" value="1"/>
</dbReference>
<feature type="region of interest" description="Disordered" evidence="5">
    <location>
        <begin position="248"/>
        <end position="269"/>
    </location>
</feature>
<evidence type="ECO:0000256" key="5">
    <source>
        <dbReference type="SAM" id="MobiDB-lite"/>
    </source>
</evidence>
<feature type="transmembrane region" description="Helical" evidence="6">
    <location>
        <begin position="219"/>
        <end position="237"/>
    </location>
</feature>
<dbReference type="EMBL" id="BOPG01000003">
    <property type="protein sequence ID" value="GIJ52750.1"/>
    <property type="molecule type" value="Genomic_DNA"/>
</dbReference>
<comment type="subcellular location">
    <subcellularLocation>
        <location evidence="1">Membrane</location>
        <topology evidence="1">Multi-pass membrane protein</topology>
    </subcellularLocation>
</comment>
<feature type="transmembrane region" description="Helical" evidence="6">
    <location>
        <begin position="115"/>
        <end position="134"/>
    </location>
</feature>
<dbReference type="GO" id="GO:0016020">
    <property type="term" value="C:membrane"/>
    <property type="evidence" value="ECO:0007669"/>
    <property type="project" value="UniProtKB-SubCell"/>
</dbReference>
<feature type="transmembrane region" description="Helical" evidence="6">
    <location>
        <begin position="16"/>
        <end position="36"/>
    </location>
</feature>
<reference evidence="8" key="1">
    <citation type="submission" date="2021-01" db="EMBL/GenBank/DDBJ databases">
        <title>Whole genome shotgun sequence of Virgisporangium aurantiacum NBRC 16421.</title>
        <authorList>
            <person name="Komaki H."/>
            <person name="Tamura T."/>
        </authorList>
    </citation>
    <scope>NUCLEOTIDE SEQUENCE</scope>
    <source>
        <strain evidence="8">NBRC 16421</strain>
    </source>
</reference>
<dbReference type="Gene3D" id="1.20.144.10">
    <property type="entry name" value="Phosphatidic acid phosphatase type 2/haloperoxidase"/>
    <property type="match status" value="1"/>
</dbReference>
<evidence type="ECO:0000256" key="3">
    <source>
        <dbReference type="ARBA" id="ARBA00022989"/>
    </source>
</evidence>
<evidence type="ECO:0000313" key="9">
    <source>
        <dbReference type="Proteomes" id="UP000612585"/>
    </source>
</evidence>
<keyword evidence="4 6" id="KW-0472">Membrane</keyword>
<evidence type="ECO:0000256" key="4">
    <source>
        <dbReference type="ARBA" id="ARBA00023136"/>
    </source>
</evidence>
<dbReference type="CDD" id="cd03386">
    <property type="entry name" value="PAP2_Aur1_like"/>
    <property type="match status" value="1"/>
</dbReference>
<comment type="caution">
    <text evidence="8">The sequence shown here is derived from an EMBL/GenBank/DDBJ whole genome shotgun (WGS) entry which is preliminary data.</text>
</comment>
<evidence type="ECO:0000259" key="7">
    <source>
        <dbReference type="Pfam" id="PF14378"/>
    </source>
</evidence>
<proteinExistence type="predicted"/>
<organism evidence="8 9">
    <name type="scientific">Virgisporangium aurantiacum</name>
    <dbReference type="NCBI Taxonomy" id="175570"/>
    <lineage>
        <taxon>Bacteria</taxon>
        <taxon>Bacillati</taxon>
        <taxon>Actinomycetota</taxon>
        <taxon>Actinomycetes</taxon>
        <taxon>Micromonosporales</taxon>
        <taxon>Micromonosporaceae</taxon>
        <taxon>Virgisporangium</taxon>
    </lineage>
</organism>